<gene>
    <name evidence="3" type="ORF">IAC44_07245</name>
</gene>
<comment type="caution">
    <text evidence="3">The sequence shown here is derived from an EMBL/GenBank/DDBJ whole genome shotgun (WGS) entry which is preliminary data.</text>
</comment>
<dbReference type="Proteomes" id="UP000824161">
    <property type="component" value="Unassembled WGS sequence"/>
</dbReference>
<accession>A0A9D1KV08</accession>
<dbReference type="InterPro" id="IPR002372">
    <property type="entry name" value="PQQ_rpt_dom"/>
</dbReference>
<dbReference type="PANTHER" id="PTHR34512:SF30">
    <property type="entry name" value="OUTER MEMBRANE PROTEIN ASSEMBLY FACTOR BAMB"/>
    <property type="match status" value="1"/>
</dbReference>
<dbReference type="InterPro" id="IPR011047">
    <property type="entry name" value="Quinoprotein_ADH-like_sf"/>
</dbReference>
<dbReference type="SMART" id="SM00564">
    <property type="entry name" value="PQQ"/>
    <property type="match status" value="6"/>
</dbReference>
<dbReference type="SUPFAM" id="SSF50998">
    <property type="entry name" value="Quinoprotein alcohol dehydrogenase-like"/>
    <property type="match status" value="2"/>
</dbReference>
<evidence type="ECO:0000313" key="4">
    <source>
        <dbReference type="Proteomes" id="UP000824161"/>
    </source>
</evidence>
<dbReference type="InterPro" id="IPR018391">
    <property type="entry name" value="PQQ_b-propeller_rpt"/>
</dbReference>
<evidence type="ECO:0000259" key="1">
    <source>
        <dbReference type="Pfam" id="PF00149"/>
    </source>
</evidence>
<organism evidence="3 4">
    <name type="scientific">Candidatus Merdimorpha stercoravium</name>
    <dbReference type="NCBI Taxonomy" id="2840863"/>
    <lineage>
        <taxon>Bacteria</taxon>
        <taxon>Pseudomonadati</taxon>
        <taxon>Bacteroidota</taxon>
        <taxon>Flavobacteriia</taxon>
        <taxon>Flavobacteriales</taxon>
        <taxon>Candidatus Merdimorpha</taxon>
    </lineage>
</organism>
<dbReference type="EMBL" id="DVLY01000186">
    <property type="protein sequence ID" value="HIT98615.1"/>
    <property type="molecule type" value="Genomic_DNA"/>
</dbReference>
<reference evidence="3" key="2">
    <citation type="journal article" date="2021" name="PeerJ">
        <title>Extensive microbial diversity within the chicken gut microbiome revealed by metagenomics and culture.</title>
        <authorList>
            <person name="Gilroy R."/>
            <person name="Ravi A."/>
            <person name="Getino M."/>
            <person name="Pursley I."/>
            <person name="Horton D.L."/>
            <person name="Alikhan N.F."/>
            <person name="Baker D."/>
            <person name="Gharbi K."/>
            <person name="Hall N."/>
            <person name="Watson M."/>
            <person name="Adriaenssens E.M."/>
            <person name="Foster-Nyarko E."/>
            <person name="Jarju S."/>
            <person name="Secka A."/>
            <person name="Antonio M."/>
            <person name="Oren A."/>
            <person name="Chaudhuri R.R."/>
            <person name="La Ragione R."/>
            <person name="Hildebrand F."/>
            <person name="Pallen M.J."/>
        </authorList>
    </citation>
    <scope>NUCLEOTIDE SEQUENCE</scope>
    <source>
        <strain evidence="3">1383</strain>
    </source>
</reference>
<dbReference type="InterPro" id="IPR015943">
    <property type="entry name" value="WD40/YVTN_repeat-like_dom_sf"/>
</dbReference>
<name>A0A9D1KV08_9FLAO</name>
<dbReference type="GO" id="GO:0016787">
    <property type="term" value="F:hydrolase activity"/>
    <property type="evidence" value="ECO:0007669"/>
    <property type="project" value="InterPro"/>
</dbReference>
<evidence type="ECO:0000259" key="2">
    <source>
        <dbReference type="Pfam" id="PF13360"/>
    </source>
</evidence>
<dbReference type="Gene3D" id="3.60.21.10">
    <property type="match status" value="1"/>
</dbReference>
<proteinExistence type="predicted"/>
<feature type="domain" description="Calcineurin-like phosphoesterase" evidence="1">
    <location>
        <begin position="15"/>
        <end position="191"/>
    </location>
</feature>
<feature type="domain" description="Pyrrolo-quinoline quinone repeat" evidence="2">
    <location>
        <begin position="342"/>
        <end position="573"/>
    </location>
</feature>
<sequence length="610" mass="67121">MCLALGAQIQVGDTLRVAVFTDTHISPGTAADENLSQAIESVNKSDYDFVIVSGDVSNVGSDAELQNVYNKLKALRVPYFFVPGNHETNWSESACKTITDLWKNDRFVVEAGDYIFIGYSTGPYMKMGDGAVKKEDIIWLDEELSKRYRPGKKVVSVAHYPLGEGLSNYKDVVDVLKKYNTILHINGHHHSFWLKNYDGIPGFMAITMLGKPSDNGVYNSVVFTPDSIRIAKHQEKNGYAEELGWVIPQKGDLSAVGEPFEGVYHEPMHDAVKVPFSYQDSASVYTGVCFPTKRTIVYGTSEGRLKCVDIKTKKVLWQTPKGPTIYSTPFVGAGVLVAAVSDGEVAGYNPKNGQKLWSFNMGSAVPGDGVADEKGFGYIGGSFGEFVKFDCKTGRVIWKKKIGDGLFQGRPTIAGDRVLAGCWDKYLYCIDRENGDVVWKWTNGSSQKLYSPGNVVPAVSHGKVFIVAPDNRMTAINLADGKQLWRTNLNKVREALCLSKDGERVYAKTMNDVLVCVSTASDDFEQVWASDCKYGYEHTPCPPAEMENGLVFLTNRRGQVFAVDGMTGAVKWTFDAGNSAANKIVEGPDGRAWITLIEGRILSVDPKEIL</sequence>
<dbReference type="AlphaFoldDB" id="A0A9D1KV08"/>
<dbReference type="Gene3D" id="2.130.10.10">
    <property type="entry name" value="YVTN repeat-like/Quinoprotein amine dehydrogenase"/>
    <property type="match status" value="3"/>
</dbReference>
<protein>
    <submittedName>
        <fullName evidence="3">PQQ-binding-like beta-propeller repeat protein</fullName>
    </submittedName>
</protein>
<dbReference type="Pfam" id="PF00149">
    <property type="entry name" value="Metallophos"/>
    <property type="match status" value="1"/>
</dbReference>
<dbReference type="InterPro" id="IPR004843">
    <property type="entry name" value="Calcineurin-like_PHP"/>
</dbReference>
<reference evidence="3" key="1">
    <citation type="submission" date="2020-10" db="EMBL/GenBank/DDBJ databases">
        <authorList>
            <person name="Gilroy R."/>
        </authorList>
    </citation>
    <scope>NUCLEOTIDE SEQUENCE</scope>
    <source>
        <strain evidence="3">1383</strain>
    </source>
</reference>
<dbReference type="InterPro" id="IPR029052">
    <property type="entry name" value="Metallo-depent_PP-like"/>
</dbReference>
<dbReference type="SUPFAM" id="SSF56300">
    <property type="entry name" value="Metallo-dependent phosphatases"/>
    <property type="match status" value="1"/>
</dbReference>
<dbReference type="Pfam" id="PF13360">
    <property type="entry name" value="PQQ_2"/>
    <property type="match status" value="1"/>
</dbReference>
<evidence type="ECO:0000313" key="3">
    <source>
        <dbReference type="EMBL" id="HIT98615.1"/>
    </source>
</evidence>
<dbReference type="PANTHER" id="PTHR34512">
    <property type="entry name" value="CELL SURFACE PROTEIN"/>
    <property type="match status" value="1"/>
</dbReference>